<accession>A0A9D4RXZ9</accession>
<evidence type="ECO:0000313" key="2">
    <source>
        <dbReference type="EMBL" id="KAH3883063.1"/>
    </source>
</evidence>
<organism evidence="2 3">
    <name type="scientific">Dreissena polymorpha</name>
    <name type="common">Zebra mussel</name>
    <name type="synonym">Mytilus polymorpha</name>
    <dbReference type="NCBI Taxonomy" id="45954"/>
    <lineage>
        <taxon>Eukaryota</taxon>
        <taxon>Metazoa</taxon>
        <taxon>Spiralia</taxon>
        <taxon>Lophotrochozoa</taxon>
        <taxon>Mollusca</taxon>
        <taxon>Bivalvia</taxon>
        <taxon>Autobranchia</taxon>
        <taxon>Heteroconchia</taxon>
        <taxon>Euheterodonta</taxon>
        <taxon>Imparidentia</taxon>
        <taxon>Neoheterodontei</taxon>
        <taxon>Myida</taxon>
        <taxon>Dreissenoidea</taxon>
        <taxon>Dreissenidae</taxon>
        <taxon>Dreissena</taxon>
    </lineage>
</organism>
<dbReference type="Proteomes" id="UP000828390">
    <property type="component" value="Unassembled WGS sequence"/>
</dbReference>
<evidence type="ECO:0000313" key="3">
    <source>
        <dbReference type="Proteomes" id="UP000828390"/>
    </source>
</evidence>
<feature type="region of interest" description="Disordered" evidence="1">
    <location>
        <begin position="42"/>
        <end position="69"/>
    </location>
</feature>
<proteinExistence type="predicted"/>
<feature type="compositionally biased region" description="Basic and acidic residues" evidence="1">
    <location>
        <begin position="50"/>
        <end position="59"/>
    </location>
</feature>
<comment type="caution">
    <text evidence="2">The sequence shown here is derived from an EMBL/GenBank/DDBJ whole genome shotgun (WGS) entry which is preliminary data.</text>
</comment>
<dbReference type="EMBL" id="JAIWYP010000001">
    <property type="protein sequence ID" value="KAH3883063.1"/>
    <property type="molecule type" value="Genomic_DNA"/>
</dbReference>
<gene>
    <name evidence="2" type="ORF">DPMN_007011</name>
</gene>
<evidence type="ECO:0000256" key="1">
    <source>
        <dbReference type="SAM" id="MobiDB-lite"/>
    </source>
</evidence>
<reference evidence="2" key="1">
    <citation type="journal article" date="2019" name="bioRxiv">
        <title>The Genome of the Zebra Mussel, Dreissena polymorpha: A Resource for Invasive Species Research.</title>
        <authorList>
            <person name="McCartney M.A."/>
            <person name="Auch B."/>
            <person name="Kono T."/>
            <person name="Mallez S."/>
            <person name="Zhang Y."/>
            <person name="Obille A."/>
            <person name="Becker A."/>
            <person name="Abrahante J.E."/>
            <person name="Garbe J."/>
            <person name="Badalamenti J.P."/>
            <person name="Herman A."/>
            <person name="Mangelson H."/>
            <person name="Liachko I."/>
            <person name="Sullivan S."/>
            <person name="Sone E.D."/>
            <person name="Koren S."/>
            <person name="Silverstein K.A.T."/>
            <person name="Beckman K.B."/>
            <person name="Gohl D.M."/>
        </authorList>
    </citation>
    <scope>NUCLEOTIDE SEQUENCE</scope>
    <source>
        <strain evidence="2">Duluth1</strain>
        <tissue evidence="2">Whole animal</tissue>
    </source>
</reference>
<name>A0A9D4RXZ9_DREPO</name>
<dbReference type="AlphaFoldDB" id="A0A9D4RXZ9"/>
<sequence length="404" mass="46217">MGNIKRCTDGSGMGSDDTYSQISSKLSLVASRLQESFSSISDRVSSHIPSRADRHDDVNRQLGTDSRSSLSSYIRHAKTSISSALNRPIVTGRESITNRYIDLYQRTRNRTSEIIRHCRSETFTKYARDREEALERIYALYSPHVDRNRRCRKTDTEVFSNSLSMYHQMHDKFRAHVHSLRPSMPCIEEIPSISLSVGTRNVGDSPTDVPDYHIQLPQTSLKNKMPQQTSKRKEPKAILADDILEISKYLKQIDSEKEATASEKELSALLEETAYALEIQFEHLVVFKKMEMRVKSLKVPMTFAISPSAYILKIEAISHGNKPEKFSFESKGCDLVEFDQTVYLKNINTHNIASLRVLVKVTVKTKRRWFLEKKSLVGKACVKFDNKRVSSRMHVTEIVSCENN</sequence>
<protein>
    <submittedName>
        <fullName evidence="2">Uncharacterized protein</fullName>
    </submittedName>
</protein>
<keyword evidence="3" id="KW-1185">Reference proteome</keyword>
<reference evidence="2" key="2">
    <citation type="submission" date="2020-11" db="EMBL/GenBank/DDBJ databases">
        <authorList>
            <person name="McCartney M.A."/>
            <person name="Auch B."/>
            <person name="Kono T."/>
            <person name="Mallez S."/>
            <person name="Becker A."/>
            <person name="Gohl D.M."/>
            <person name="Silverstein K.A.T."/>
            <person name="Koren S."/>
            <person name="Bechman K.B."/>
            <person name="Herman A."/>
            <person name="Abrahante J.E."/>
            <person name="Garbe J."/>
        </authorList>
    </citation>
    <scope>NUCLEOTIDE SEQUENCE</scope>
    <source>
        <strain evidence="2">Duluth1</strain>
        <tissue evidence="2">Whole animal</tissue>
    </source>
</reference>